<evidence type="ECO:0000313" key="4">
    <source>
        <dbReference type="Proteomes" id="UP000308652"/>
    </source>
</evidence>
<feature type="transmembrane region" description="Helical" evidence="1">
    <location>
        <begin position="57"/>
        <end position="77"/>
    </location>
</feature>
<feature type="signal peptide" evidence="2">
    <location>
        <begin position="1"/>
        <end position="21"/>
    </location>
</feature>
<protein>
    <submittedName>
        <fullName evidence="3">Uncharacterized protein</fullName>
    </submittedName>
</protein>
<gene>
    <name evidence="3" type="ORF">BDQ12DRAFT_724150</name>
</gene>
<dbReference type="EMBL" id="ML213607">
    <property type="protein sequence ID" value="TFK37704.1"/>
    <property type="molecule type" value="Genomic_DNA"/>
</dbReference>
<organism evidence="3 4">
    <name type="scientific">Crucibulum laeve</name>
    <dbReference type="NCBI Taxonomy" id="68775"/>
    <lineage>
        <taxon>Eukaryota</taxon>
        <taxon>Fungi</taxon>
        <taxon>Dikarya</taxon>
        <taxon>Basidiomycota</taxon>
        <taxon>Agaricomycotina</taxon>
        <taxon>Agaricomycetes</taxon>
        <taxon>Agaricomycetidae</taxon>
        <taxon>Agaricales</taxon>
        <taxon>Agaricineae</taxon>
        <taxon>Nidulariaceae</taxon>
        <taxon>Crucibulum</taxon>
    </lineage>
</organism>
<keyword evidence="1" id="KW-0472">Membrane</keyword>
<reference evidence="3 4" key="1">
    <citation type="journal article" date="2019" name="Nat. Ecol. Evol.">
        <title>Megaphylogeny resolves global patterns of mushroom evolution.</title>
        <authorList>
            <person name="Varga T."/>
            <person name="Krizsan K."/>
            <person name="Foldi C."/>
            <person name="Dima B."/>
            <person name="Sanchez-Garcia M."/>
            <person name="Sanchez-Ramirez S."/>
            <person name="Szollosi G.J."/>
            <person name="Szarkandi J.G."/>
            <person name="Papp V."/>
            <person name="Albert L."/>
            <person name="Andreopoulos W."/>
            <person name="Angelini C."/>
            <person name="Antonin V."/>
            <person name="Barry K.W."/>
            <person name="Bougher N.L."/>
            <person name="Buchanan P."/>
            <person name="Buyck B."/>
            <person name="Bense V."/>
            <person name="Catcheside P."/>
            <person name="Chovatia M."/>
            <person name="Cooper J."/>
            <person name="Damon W."/>
            <person name="Desjardin D."/>
            <person name="Finy P."/>
            <person name="Geml J."/>
            <person name="Haridas S."/>
            <person name="Hughes K."/>
            <person name="Justo A."/>
            <person name="Karasinski D."/>
            <person name="Kautmanova I."/>
            <person name="Kiss B."/>
            <person name="Kocsube S."/>
            <person name="Kotiranta H."/>
            <person name="LaButti K.M."/>
            <person name="Lechner B.E."/>
            <person name="Liimatainen K."/>
            <person name="Lipzen A."/>
            <person name="Lukacs Z."/>
            <person name="Mihaltcheva S."/>
            <person name="Morgado L.N."/>
            <person name="Niskanen T."/>
            <person name="Noordeloos M.E."/>
            <person name="Ohm R.A."/>
            <person name="Ortiz-Santana B."/>
            <person name="Ovrebo C."/>
            <person name="Racz N."/>
            <person name="Riley R."/>
            <person name="Savchenko A."/>
            <person name="Shiryaev A."/>
            <person name="Soop K."/>
            <person name="Spirin V."/>
            <person name="Szebenyi C."/>
            <person name="Tomsovsky M."/>
            <person name="Tulloss R.E."/>
            <person name="Uehling J."/>
            <person name="Grigoriev I.V."/>
            <person name="Vagvolgyi C."/>
            <person name="Papp T."/>
            <person name="Martin F.M."/>
            <person name="Miettinen O."/>
            <person name="Hibbett D.S."/>
            <person name="Nagy L.G."/>
        </authorList>
    </citation>
    <scope>NUCLEOTIDE SEQUENCE [LARGE SCALE GENOMIC DNA]</scope>
    <source>
        <strain evidence="3 4">CBS 166.37</strain>
    </source>
</reference>
<keyword evidence="1" id="KW-0812">Transmembrane</keyword>
<keyword evidence="1" id="KW-1133">Transmembrane helix</keyword>
<dbReference type="Proteomes" id="UP000308652">
    <property type="component" value="Unassembled WGS sequence"/>
</dbReference>
<evidence type="ECO:0000313" key="3">
    <source>
        <dbReference type="EMBL" id="TFK37704.1"/>
    </source>
</evidence>
<dbReference type="AlphaFoldDB" id="A0A5C3LX42"/>
<name>A0A5C3LX42_9AGAR</name>
<keyword evidence="4" id="KW-1185">Reference proteome</keyword>
<sequence length="91" mass="9786">MQPTTTAVLFSFILGAVLVLAAPIAEANVDEARGLTLPIFIPPLPTLKPTLTFTKPLLITHIFTLNPISLVLLILVLPSLTVDVISWLTTL</sequence>
<feature type="chain" id="PRO_5023041077" evidence="2">
    <location>
        <begin position="22"/>
        <end position="91"/>
    </location>
</feature>
<proteinExistence type="predicted"/>
<accession>A0A5C3LX42</accession>
<evidence type="ECO:0000256" key="2">
    <source>
        <dbReference type="SAM" id="SignalP"/>
    </source>
</evidence>
<keyword evidence="2" id="KW-0732">Signal</keyword>
<evidence type="ECO:0000256" key="1">
    <source>
        <dbReference type="SAM" id="Phobius"/>
    </source>
</evidence>